<comment type="caution">
    <text evidence="1">The sequence shown here is derived from an EMBL/GenBank/DDBJ whole genome shotgun (WGS) entry which is preliminary data.</text>
</comment>
<name>A0A3N1KRA6_9PROT</name>
<dbReference type="OrthoDB" id="573411at2"/>
<gene>
    <name evidence="1" type="ORF">EDC65_5518</name>
</gene>
<protein>
    <submittedName>
        <fullName evidence="1">Putative addiction module CopG family antidote</fullName>
    </submittedName>
</protein>
<dbReference type="InterPro" id="IPR038296">
    <property type="entry name" value="ParD_sf"/>
</dbReference>
<dbReference type="Pfam" id="PF03693">
    <property type="entry name" value="ParD_antitoxin"/>
    <property type="match status" value="1"/>
</dbReference>
<proteinExistence type="predicted"/>
<reference evidence="1 2" key="1">
    <citation type="submission" date="2018-11" db="EMBL/GenBank/DDBJ databases">
        <title>Genomic Encyclopedia of Type Strains, Phase IV (KMG-IV): sequencing the most valuable type-strain genomes for metagenomic binning, comparative biology and taxonomic classification.</title>
        <authorList>
            <person name="Goeker M."/>
        </authorList>
    </citation>
    <scope>NUCLEOTIDE SEQUENCE [LARGE SCALE GENOMIC DNA]</scope>
    <source>
        <strain evidence="1 2">DSM 5900</strain>
    </source>
</reference>
<dbReference type="EMBL" id="RJKX01000020">
    <property type="protein sequence ID" value="ROP80868.1"/>
    <property type="molecule type" value="Genomic_DNA"/>
</dbReference>
<dbReference type="AlphaFoldDB" id="A0A3N1KRA6"/>
<dbReference type="InterPro" id="IPR022789">
    <property type="entry name" value="ParD"/>
</dbReference>
<dbReference type="Proteomes" id="UP000278222">
    <property type="component" value="Unassembled WGS sequence"/>
</dbReference>
<organism evidence="1 2">
    <name type="scientific">Stella humosa</name>
    <dbReference type="NCBI Taxonomy" id="94"/>
    <lineage>
        <taxon>Bacteria</taxon>
        <taxon>Pseudomonadati</taxon>
        <taxon>Pseudomonadota</taxon>
        <taxon>Alphaproteobacteria</taxon>
        <taxon>Rhodospirillales</taxon>
        <taxon>Stellaceae</taxon>
        <taxon>Stella</taxon>
    </lineage>
</organism>
<accession>A0A3N1KRA6</accession>
<keyword evidence="2" id="KW-1185">Reference proteome</keyword>
<sequence>MDVATITRSFTISDEHDRLIDELIADGRYKNPRDVIAAALNLIEEQEIRRAALHAAIDVGVKEIERGEGISFDDIKDLEAYLIQITDPILNRGKPG</sequence>
<dbReference type="Gene3D" id="6.10.10.120">
    <property type="entry name" value="Antitoxin ParD1-like"/>
    <property type="match status" value="1"/>
</dbReference>
<dbReference type="RefSeq" id="WP_123695795.1">
    <property type="nucleotide sequence ID" value="NZ_AP019700.1"/>
</dbReference>
<evidence type="ECO:0000313" key="1">
    <source>
        <dbReference type="EMBL" id="ROP80868.1"/>
    </source>
</evidence>
<evidence type="ECO:0000313" key="2">
    <source>
        <dbReference type="Proteomes" id="UP000278222"/>
    </source>
</evidence>